<dbReference type="KEGG" id="des:DSOUD_2699"/>
<name>A0A0M3QG65_9BACT</name>
<dbReference type="SUPFAM" id="SSF51695">
    <property type="entry name" value="PLC-like phosphodiesterases"/>
    <property type="match status" value="1"/>
</dbReference>
<dbReference type="InterPro" id="IPR017946">
    <property type="entry name" value="PLC-like_Pdiesterase_TIM-brl"/>
</dbReference>
<dbReference type="STRING" id="1603606.DSOUD_2699"/>
<dbReference type="PANTHER" id="PTHR46211">
    <property type="entry name" value="GLYCEROPHOSPHORYL DIESTER PHOSPHODIESTERASE"/>
    <property type="match status" value="1"/>
</dbReference>
<protein>
    <submittedName>
        <fullName evidence="2">Glycerophosphoryl diester phosphodiesterase</fullName>
    </submittedName>
</protein>
<dbReference type="GO" id="GO:0008081">
    <property type="term" value="F:phosphoric diester hydrolase activity"/>
    <property type="evidence" value="ECO:0007669"/>
    <property type="project" value="InterPro"/>
</dbReference>
<organism evidence="2 3">
    <name type="scientific">Desulfuromonas soudanensis</name>
    <dbReference type="NCBI Taxonomy" id="1603606"/>
    <lineage>
        <taxon>Bacteria</taxon>
        <taxon>Pseudomonadati</taxon>
        <taxon>Thermodesulfobacteriota</taxon>
        <taxon>Desulfuromonadia</taxon>
        <taxon>Desulfuromonadales</taxon>
        <taxon>Desulfuromonadaceae</taxon>
        <taxon>Desulfuromonas</taxon>
    </lineage>
</organism>
<dbReference type="Gene3D" id="3.20.20.190">
    <property type="entry name" value="Phosphatidylinositol (PI) phosphodiesterase"/>
    <property type="match status" value="1"/>
</dbReference>
<proteinExistence type="predicted"/>
<dbReference type="Proteomes" id="UP000057158">
    <property type="component" value="Chromosome"/>
</dbReference>
<dbReference type="RefSeq" id="WP_053551454.1">
    <property type="nucleotide sequence ID" value="NZ_CP010802.1"/>
</dbReference>
<reference evidence="2 3" key="1">
    <citation type="submission" date="2015-07" db="EMBL/GenBank/DDBJ databases">
        <title>Isolation and Genomic Characterization of a Novel Halophilic Metal-Reducing Deltaproteobacterium from the Deep Subsurface.</title>
        <authorList>
            <person name="Badalamenti J.P."/>
            <person name="Summers Z.M."/>
            <person name="Gralnick J.A."/>
            <person name="Bond D.R."/>
        </authorList>
    </citation>
    <scope>NUCLEOTIDE SEQUENCE [LARGE SCALE GENOMIC DNA]</scope>
    <source>
        <strain evidence="2 3">WTL</strain>
    </source>
</reference>
<evidence type="ECO:0000313" key="2">
    <source>
        <dbReference type="EMBL" id="ALC17449.1"/>
    </source>
</evidence>
<feature type="domain" description="GP-PDE" evidence="1">
    <location>
        <begin position="4"/>
        <end position="234"/>
    </location>
</feature>
<dbReference type="OrthoDB" id="9787897at2"/>
<accession>A0A0M3QG65</accession>
<dbReference type="PROSITE" id="PS51704">
    <property type="entry name" value="GP_PDE"/>
    <property type="match status" value="1"/>
</dbReference>
<evidence type="ECO:0000313" key="3">
    <source>
        <dbReference type="Proteomes" id="UP000057158"/>
    </source>
</evidence>
<gene>
    <name evidence="2" type="ORF">DSOUD_2699</name>
</gene>
<sequence>MRDFFLWGHRGAAGVAPENTLTSFRAAEEAGADGIELDVHLSRDGVPVVIHDDTLERTTDGRGAVNRQTLAELRRLDAGRWFAPSFAGERLPTLEEVLAWSAERLRVNIEIKSAVAGAAVLALLAAYPRARVLVSSFDHSLLERLRPEAADLPLGFLAESRFWRRGLQRAAACGAESFHPRVDLVSPSMVDACRKQGLVLYPWTVDDPVVAGRLRRLGAAGVFTNDPLRIRRALS</sequence>
<evidence type="ECO:0000259" key="1">
    <source>
        <dbReference type="PROSITE" id="PS51704"/>
    </source>
</evidence>
<dbReference type="PANTHER" id="PTHR46211:SF14">
    <property type="entry name" value="GLYCEROPHOSPHODIESTER PHOSPHODIESTERASE"/>
    <property type="match status" value="1"/>
</dbReference>
<dbReference type="PATRIC" id="fig|1603606.3.peg.2932"/>
<dbReference type="EMBL" id="CP010802">
    <property type="protein sequence ID" value="ALC17449.1"/>
    <property type="molecule type" value="Genomic_DNA"/>
</dbReference>
<dbReference type="InterPro" id="IPR030395">
    <property type="entry name" value="GP_PDE_dom"/>
</dbReference>
<dbReference type="GO" id="GO:0006629">
    <property type="term" value="P:lipid metabolic process"/>
    <property type="evidence" value="ECO:0007669"/>
    <property type="project" value="InterPro"/>
</dbReference>
<dbReference type="AlphaFoldDB" id="A0A0M3QG65"/>
<keyword evidence="3" id="KW-1185">Reference proteome</keyword>
<dbReference type="Pfam" id="PF03009">
    <property type="entry name" value="GDPD"/>
    <property type="match status" value="1"/>
</dbReference>